<dbReference type="CDD" id="cd00712">
    <property type="entry name" value="AsnB"/>
    <property type="match status" value="1"/>
</dbReference>
<evidence type="ECO:0000313" key="13">
    <source>
        <dbReference type="EMBL" id="MDF9407238.1"/>
    </source>
</evidence>
<evidence type="ECO:0000256" key="11">
    <source>
        <dbReference type="PIRSR" id="PIRSR001589-3"/>
    </source>
</evidence>
<keyword evidence="6 9" id="KW-0061">Asparagine biosynthesis</keyword>
<name>A0A9X4H4E9_9FIRM</name>
<feature type="domain" description="Glutamine amidotransferase type-2" evidence="12">
    <location>
        <begin position="2"/>
        <end position="217"/>
    </location>
</feature>
<keyword evidence="5 10" id="KW-0067">ATP-binding</keyword>
<dbReference type="InterPro" id="IPR017932">
    <property type="entry name" value="GATase_2_dom"/>
</dbReference>
<keyword evidence="7 9" id="KW-0315">Glutamine amidotransferase</keyword>
<evidence type="ECO:0000256" key="8">
    <source>
        <dbReference type="ARBA" id="ARBA00048741"/>
    </source>
</evidence>
<evidence type="ECO:0000256" key="5">
    <source>
        <dbReference type="ARBA" id="ARBA00022840"/>
    </source>
</evidence>
<accession>A0A9X4H4E9</accession>
<feature type="site" description="Important for beta-aspartyl-AMP intermediate formation" evidence="11">
    <location>
        <position position="380"/>
    </location>
</feature>
<dbReference type="Pfam" id="PF13537">
    <property type="entry name" value="GATase_7"/>
    <property type="match status" value="1"/>
</dbReference>
<dbReference type="InterPro" id="IPR006426">
    <property type="entry name" value="Asn_synth_AEB"/>
</dbReference>
<dbReference type="EMBL" id="JAKOAV010000003">
    <property type="protein sequence ID" value="MDF9407238.1"/>
    <property type="molecule type" value="Genomic_DNA"/>
</dbReference>
<proteinExistence type="inferred from homology"/>
<feature type="active site" description="For GATase activity" evidence="9">
    <location>
        <position position="2"/>
    </location>
</feature>
<comment type="similarity">
    <text evidence="2">Belongs to the asparagine synthetase family.</text>
</comment>
<dbReference type="InterPro" id="IPR001962">
    <property type="entry name" value="Asn_synthase"/>
</dbReference>
<reference evidence="13" key="1">
    <citation type="submission" date="2022-02" db="EMBL/GenBank/DDBJ databases">
        <authorList>
            <person name="Leng L."/>
        </authorList>
    </citation>
    <scope>NUCLEOTIDE SEQUENCE</scope>
    <source>
        <strain evidence="13">JI</strain>
    </source>
</reference>
<dbReference type="PANTHER" id="PTHR43284:SF1">
    <property type="entry name" value="ASPARAGINE SYNTHETASE"/>
    <property type="match status" value="1"/>
</dbReference>
<evidence type="ECO:0000256" key="10">
    <source>
        <dbReference type="PIRSR" id="PIRSR001589-2"/>
    </source>
</evidence>
<feature type="binding site" evidence="10">
    <location>
        <position position="264"/>
    </location>
    <ligand>
        <name>ATP</name>
        <dbReference type="ChEBI" id="CHEBI:30616"/>
    </ligand>
</feature>
<dbReference type="Gene3D" id="3.40.50.620">
    <property type="entry name" value="HUPs"/>
    <property type="match status" value="1"/>
</dbReference>
<evidence type="ECO:0000256" key="6">
    <source>
        <dbReference type="ARBA" id="ARBA00022888"/>
    </source>
</evidence>
<comment type="caution">
    <text evidence="13">The sequence shown here is derived from an EMBL/GenBank/DDBJ whole genome shotgun (WGS) entry which is preliminary data.</text>
</comment>
<dbReference type="GO" id="GO:0005524">
    <property type="term" value="F:ATP binding"/>
    <property type="evidence" value="ECO:0007669"/>
    <property type="project" value="UniProtKB-KW"/>
</dbReference>
<dbReference type="PROSITE" id="PS51278">
    <property type="entry name" value="GATASE_TYPE_2"/>
    <property type="match status" value="1"/>
</dbReference>
<dbReference type="EC" id="6.3.5.4" evidence="3"/>
<keyword evidence="13" id="KW-0436">Ligase</keyword>
<dbReference type="GO" id="GO:0005829">
    <property type="term" value="C:cytosol"/>
    <property type="evidence" value="ECO:0007669"/>
    <property type="project" value="TreeGrafter"/>
</dbReference>
<dbReference type="GO" id="GO:0006529">
    <property type="term" value="P:asparagine biosynthetic process"/>
    <property type="evidence" value="ECO:0007669"/>
    <property type="project" value="UniProtKB-KW"/>
</dbReference>
<evidence type="ECO:0000256" key="4">
    <source>
        <dbReference type="ARBA" id="ARBA00022741"/>
    </source>
</evidence>
<evidence type="ECO:0000256" key="2">
    <source>
        <dbReference type="ARBA" id="ARBA00005752"/>
    </source>
</evidence>
<dbReference type="Gene3D" id="3.60.20.10">
    <property type="entry name" value="Glutamine Phosphoribosylpyrophosphate, subunit 1, domain 1"/>
    <property type="match status" value="1"/>
</dbReference>
<dbReference type="InterPro" id="IPR029055">
    <property type="entry name" value="Ntn_hydrolases_N"/>
</dbReference>
<dbReference type="SUPFAM" id="SSF56235">
    <property type="entry name" value="N-terminal nucleophile aminohydrolases (Ntn hydrolases)"/>
    <property type="match status" value="1"/>
</dbReference>
<evidence type="ECO:0000313" key="14">
    <source>
        <dbReference type="Proteomes" id="UP001154312"/>
    </source>
</evidence>
<dbReference type="GO" id="GO:0004066">
    <property type="term" value="F:asparagine synthase (glutamine-hydrolyzing) activity"/>
    <property type="evidence" value="ECO:0007669"/>
    <property type="project" value="UniProtKB-EC"/>
</dbReference>
<dbReference type="InterPro" id="IPR051786">
    <property type="entry name" value="ASN_synthetase/amidase"/>
</dbReference>
<evidence type="ECO:0000256" key="1">
    <source>
        <dbReference type="ARBA" id="ARBA00005187"/>
    </source>
</evidence>
<gene>
    <name evidence="13" type="primary">asnB</name>
    <name evidence="13" type="ORF">L7E55_02520</name>
</gene>
<keyword evidence="9" id="KW-0028">Amino-acid biosynthesis</keyword>
<evidence type="ECO:0000256" key="3">
    <source>
        <dbReference type="ARBA" id="ARBA00012737"/>
    </source>
</evidence>
<protein>
    <recommendedName>
        <fullName evidence="3">asparagine synthase (glutamine-hydrolyzing)</fullName>
        <ecNumber evidence="3">6.3.5.4</ecNumber>
    </recommendedName>
</protein>
<evidence type="ECO:0000256" key="7">
    <source>
        <dbReference type="ARBA" id="ARBA00022962"/>
    </source>
</evidence>
<keyword evidence="14" id="KW-1185">Reference proteome</keyword>
<dbReference type="CDD" id="cd01991">
    <property type="entry name" value="Asn_synthase_B_C"/>
    <property type="match status" value="1"/>
</dbReference>
<dbReference type="RefSeq" id="WP_277442581.1">
    <property type="nucleotide sequence ID" value="NZ_JAKOAV010000003.1"/>
</dbReference>
<dbReference type="InterPro" id="IPR033738">
    <property type="entry name" value="AsnB_N"/>
</dbReference>
<dbReference type="InterPro" id="IPR014729">
    <property type="entry name" value="Rossmann-like_a/b/a_fold"/>
</dbReference>
<feature type="binding site" evidence="10">
    <location>
        <position position="103"/>
    </location>
    <ligand>
        <name>L-glutamine</name>
        <dbReference type="ChEBI" id="CHEBI:58359"/>
    </ligand>
</feature>
<comment type="catalytic activity">
    <reaction evidence="8">
        <text>L-aspartate + L-glutamine + ATP + H2O = L-asparagine + L-glutamate + AMP + diphosphate + H(+)</text>
        <dbReference type="Rhea" id="RHEA:12228"/>
        <dbReference type="ChEBI" id="CHEBI:15377"/>
        <dbReference type="ChEBI" id="CHEBI:15378"/>
        <dbReference type="ChEBI" id="CHEBI:29985"/>
        <dbReference type="ChEBI" id="CHEBI:29991"/>
        <dbReference type="ChEBI" id="CHEBI:30616"/>
        <dbReference type="ChEBI" id="CHEBI:33019"/>
        <dbReference type="ChEBI" id="CHEBI:58048"/>
        <dbReference type="ChEBI" id="CHEBI:58359"/>
        <dbReference type="ChEBI" id="CHEBI:456215"/>
        <dbReference type="EC" id="6.3.5.4"/>
    </reaction>
</comment>
<dbReference type="AlphaFoldDB" id="A0A9X4H4E9"/>
<feature type="binding site" evidence="10">
    <location>
        <begin position="378"/>
        <end position="379"/>
    </location>
    <ligand>
        <name>ATP</name>
        <dbReference type="ChEBI" id="CHEBI:30616"/>
    </ligand>
</feature>
<evidence type="ECO:0000259" key="12">
    <source>
        <dbReference type="PROSITE" id="PS51278"/>
    </source>
</evidence>
<evidence type="ECO:0000256" key="9">
    <source>
        <dbReference type="PIRSR" id="PIRSR001589-1"/>
    </source>
</evidence>
<dbReference type="Proteomes" id="UP001154312">
    <property type="component" value="Unassembled WGS sequence"/>
</dbReference>
<organism evidence="13 14">
    <name type="scientific">Pelotomaculum isophthalicicum JI</name>
    <dbReference type="NCBI Taxonomy" id="947010"/>
    <lineage>
        <taxon>Bacteria</taxon>
        <taxon>Bacillati</taxon>
        <taxon>Bacillota</taxon>
        <taxon>Clostridia</taxon>
        <taxon>Eubacteriales</taxon>
        <taxon>Desulfotomaculaceae</taxon>
        <taxon>Pelotomaculum</taxon>
    </lineage>
</organism>
<dbReference type="PIRSF" id="PIRSF001589">
    <property type="entry name" value="Asn_synthetase_glu-h"/>
    <property type="match status" value="1"/>
</dbReference>
<feature type="binding site" evidence="10">
    <location>
        <position position="295"/>
    </location>
    <ligand>
        <name>ATP</name>
        <dbReference type="ChEBI" id="CHEBI:30616"/>
    </ligand>
</feature>
<dbReference type="PANTHER" id="PTHR43284">
    <property type="entry name" value="ASPARAGINE SYNTHETASE (GLUTAMINE-HYDROLYZING)"/>
    <property type="match status" value="1"/>
</dbReference>
<dbReference type="Pfam" id="PF00733">
    <property type="entry name" value="Asn_synthase"/>
    <property type="match status" value="1"/>
</dbReference>
<comment type="pathway">
    <text evidence="1">Amino-acid biosynthesis; L-asparagine biosynthesis; L-asparagine from L-aspartate (L-Gln route): step 1/1.</text>
</comment>
<keyword evidence="4 10" id="KW-0547">Nucleotide-binding</keyword>
<dbReference type="NCBIfam" id="TIGR01536">
    <property type="entry name" value="asn_synth_AEB"/>
    <property type="match status" value="1"/>
</dbReference>
<sequence length="615" mass="69959">MCGITGWIDWEKDLNQQRHTLESMIETLAYRGPDAAGVWLSTRAALGHRRLVVVDPSGGGQPMTRRRGEHTYTITYNGELYNTLDLRRELETRGYNFLTKNSDTEALLFAFMEWGPACVERFNGIFAFAIWDESEQSLFLARDRLGVKPLFYTQRGSAFIFGSELKALLAHPEVRPEVGAEGLAEIFVMGPSRTPGHGIFHGVAELRPGHCLTYSRSGVQIQRYWALESQRHEDDLDTTAAHVRELFQDTVERQLVADVPVCTLLSGGLDSSAITALAARAFKKAGLEPLHTYSVDYVGNDHHFQPNRFETSADEPWVKRVSDSFGTIHHRILIDTPQLAEALVSAVRANDLPGMADVDSSLYLFCHEIKKGATVALSGESADEIFGGYPWFHNKEMLESETFPWISMVRDRTGLLSPELVELIKPEEYIEERYREALSEVPRLSGEQPAEARIRKIFYLCITRFMPTLLDRKDRMSMSNGLEVRVPYCDHRLAEYAWNIPWSMKTCDGMEKGILRRALKGVLPDDVLTRRKSPYPKTHNPAYLTAVKEWVLSILDDRTSPLHLLVNTAKLRSMVQSSDMVFDRPWFGQLMRGPQLLAYLAQVDTWLREYRVVIR</sequence>
<dbReference type="SUPFAM" id="SSF52402">
    <property type="entry name" value="Adenine nucleotide alpha hydrolases-like"/>
    <property type="match status" value="1"/>
</dbReference>